<dbReference type="KEGG" id="cted:CTEST_07245"/>
<keyword evidence="2" id="KW-1185">Reference proteome</keyword>
<reference evidence="1 2" key="1">
    <citation type="journal article" date="2015" name="Genome Announc.">
        <title>Complete Genome Sequence of the Type Strain Corynebacterium testudinoris DSM 44614, Recovered from Necrotic Lesions in the Mouth of a Tortoise.</title>
        <authorList>
            <person name="Ruckert C."/>
            <person name="Kriete M."/>
            <person name="Jaenicke S."/>
            <person name="Winkler A."/>
            <person name="Tauch A."/>
        </authorList>
    </citation>
    <scope>NUCLEOTIDE SEQUENCE [LARGE SCALE GENOMIC DNA]</scope>
    <source>
        <strain evidence="1 2">DSM 44614</strain>
    </source>
</reference>
<dbReference type="AlphaFoldDB" id="A0A0G3H661"/>
<proteinExistence type="predicted"/>
<gene>
    <name evidence="1" type="ORF">CTEST_07245</name>
</gene>
<dbReference type="EMBL" id="CP011545">
    <property type="protein sequence ID" value="AKK08886.1"/>
    <property type="molecule type" value="Genomic_DNA"/>
</dbReference>
<evidence type="ECO:0000313" key="1">
    <source>
        <dbReference type="EMBL" id="AKK08886.1"/>
    </source>
</evidence>
<evidence type="ECO:0000313" key="2">
    <source>
        <dbReference type="Proteomes" id="UP000035540"/>
    </source>
</evidence>
<protein>
    <submittedName>
        <fullName evidence="1">Putative bacterial sensory transduction regulator</fullName>
    </submittedName>
</protein>
<dbReference type="InterPro" id="IPR019660">
    <property type="entry name" value="Put_sensory_transdc_reg_YbjN"/>
</dbReference>
<dbReference type="Pfam" id="PF10722">
    <property type="entry name" value="YbjN"/>
    <property type="match status" value="1"/>
</dbReference>
<dbReference type="OrthoDB" id="3255720at2"/>
<dbReference type="Proteomes" id="UP000035540">
    <property type="component" value="Chromosome"/>
</dbReference>
<accession>A0A0G3H661</accession>
<organism evidence="1 2">
    <name type="scientific">Corynebacterium testudinoris</name>
    <dbReference type="NCBI Taxonomy" id="136857"/>
    <lineage>
        <taxon>Bacteria</taxon>
        <taxon>Bacillati</taxon>
        <taxon>Actinomycetota</taxon>
        <taxon>Actinomycetes</taxon>
        <taxon>Mycobacteriales</taxon>
        <taxon>Corynebacteriaceae</taxon>
        <taxon>Corynebacterium</taxon>
    </lineage>
</organism>
<dbReference type="STRING" id="136857.CTEST_07245"/>
<reference evidence="2" key="2">
    <citation type="submission" date="2015-05" db="EMBL/GenBank/DDBJ databases">
        <title>Complete genome sequence of Corynebacterium testudinoris DSM 44614, recovered from necrotic lesions in the mouth of a tortoise.</title>
        <authorList>
            <person name="Ruckert C."/>
            <person name="Albersmeier A."/>
            <person name="Winkler A."/>
            <person name="Tauch A."/>
        </authorList>
    </citation>
    <scope>NUCLEOTIDE SEQUENCE [LARGE SCALE GENOMIC DNA]</scope>
    <source>
        <strain evidence="2">DSM 44614</strain>
    </source>
</reference>
<dbReference type="PATRIC" id="fig|136857.5.peg.1445"/>
<name>A0A0G3H661_9CORY</name>
<sequence length="164" mass="18103">MSPIPDTPVSAVTPERLSELLTEEGLQHRLEAAPAAADEATTVVVRTGFINAAIALSIDGDYLVADSMWRGEVTKKDAPRLLAMVNEWNQTQYMPTLRFFESSAGLGHLTVSAHRQIFIGEGLSRNQIGAFVMSTLDGILRAYEWVEGQLPELVTWEEPHSDEH</sequence>